<accession>A0ABW1UYF3</accession>
<feature type="signal peptide" evidence="3">
    <location>
        <begin position="1"/>
        <end position="26"/>
    </location>
</feature>
<dbReference type="Proteomes" id="UP001596233">
    <property type="component" value="Unassembled WGS sequence"/>
</dbReference>
<keyword evidence="4" id="KW-0418">Kinase</keyword>
<dbReference type="RefSeq" id="WP_379230814.1">
    <property type="nucleotide sequence ID" value="NZ_JBHSTE010000001.1"/>
</dbReference>
<evidence type="ECO:0000256" key="1">
    <source>
        <dbReference type="SAM" id="MobiDB-lite"/>
    </source>
</evidence>
<keyword evidence="2" id="KW-0472">Membrane</keyword>
<dbReference type="PANTHER" id="PTHR40050:SF1">
    <property type="entry name" value="INNER SPORE COAT PROTEIN H"/>
    <property type="match status" value="1"/>
</dbReference>
<reference evidence="5" key="1">
    <citation type="journal article" date="2019" name="Int. J. Syst. Evol. Microbiol.">
        <title>The Global Catalogue of Microorganisms (GCM) 10K type strain sequencing project: providing services to taxonomists for standard genome sequencing and annotation.</title>
        <authorList>
            <consortium name="The Broad Institute Genomics Platform"/>
            <consortium name="The Broad Institute Genome Sequencing Center for Infectious Disease"/>
            <person name="Wu L."/>
            <person name="Ma J."/>
        </authorList>
    </citation>
    <scope>NUCLEOTIDE SEQUENCE [LARGE SCALE GENOMIC DNA]</scope>
    <source>
        <strain evidence="5">PCU 280</strain>
    </source>
</reference>
<feature type="chain" id="PRO_5045063555" evidence="3">
    <location>
        <begin position="27"/>
        <end position="586"/>
    </location>
</feature>
<keyword evidence="2" id="KW-1133">Transmembrane helix</keyword>
<protein>
    <submittedName>
        <fullName evidence="4">CotH kinase family protein</fullName>
    </submittedName>
</protein>
<name>A0ABW1UYF3_9BACL</name>
<dbReference type="EMBL" id="JBHSTE010000001">
    <property type="protein sequence ID" value="MFC6331500.1"/>
    <property type="molecule type" value="Genomic_DNA"/>
</dbReference>
<dbReference type="PROSITE" id="PS51257">
    <property type="entry name" value="PROKAR_LIPOPROTEIN"/>
    <property type="match status" value="1"/>
</dbReference>
<organism evidence="4 5">
    <name type="scientific">Paenibacillus septentrionalis</name>
    <dbReference type="NCBI Taxonomy" id="429342"/>
    <lineage>
        <taxon>Bacteria</taxon>
        <taxon>Bacillati</taxon>
        <taxon>Bacillota</taxon>
        <taxon>Bacilli</taxon>
        <taxon>Bacillales</taxon>
        <taxon>Paenibacillaceae</taxon>
        <taxon>Paenibacillus</taxon>
    </lineage>
</organism>
<dbReference type="Pfam" id="PF08757">
    <property type="entry name" value="CotH"/>
    <property type="match status" value="1"/>
</dbReference>
<keyword evidence="4" id="KW-0808">Transferase</keyword>
<dbReference type="PANTHER" id="PTHR40050">
    <property type="entry name" value="INNER SPORE COAT PROTEIN H"/>
    <property type="match status" value="1"/>
</dbReference>
<feature type="transmembrane region" description="Helical" evidence="2">
    <location>
        <begin position="561"/>
        <end position="581"/>
    </location>
</feature>
<dbReference type="GO" id="GO:0016301">
    <property type="term" value="F:kinase activity"/>
    <property type="evidence" value="ECO:0007669"/>
    <property type="project" value="UniProtKB-KW"/>
</dbReference>
<proteinExistence type="predicted"/>
<comment type="caution">
    <text evidence="4">The sequence shown here is derived from an EMBL/GenBank/DDBJ whole genome shotgun (WGS) entry which is preliminary data.</text>
</comment>
<feature type="region of interest" description="Disordered" evidence="1">
    <location>
        <begin position="406"/>
        <end position="455"/>
    </location>
</feature>
<dbReference type="InterPro" id="IPR014867">
    <property type="entry name" value="Spore_coat_CotH_CotH2/3/7"/>
</dbReference>
<evidence type="ECO:0000313" key="4">
    <source>
        <dbReference type="EMBL" id="MFC6331500.1"/>
    </source>
</evidence>
<evidence type="ECO:0000256" key="2">
    <source>
        <dbReference type="SAM" id="Phobius"/>
    </source>
</evidence>
<gene>
    <name evidence="4" type="ORF">ACFP56_02620</name>
</gene>
<sequence length="586" mass="63885">MKKPITRFLTVTLLLLAGLLSGCVSSSTPTTKSIAMIDEEALDEHIFPKDQIIHVNIKLDEADFQQLLDNPTDEKYVQATVDYNGFLLENVGLRTKGNSSLRAVAGMSNSDRYSFKLSFDEYVTQSIGGITKINLNNEYSDASYMREFLAYEIADKMGIPTPKYSFVNVYINGELWGLYTAVEQISTSFIEREFQSTAGTLYKSNGGNGADLAALAEFDEYTGLDVKHGSANKEALLTMTDVLNNGSTSHYEDVLDVEAALKFIAFNTVTANMDSYAGNFKHNYYLYELDGVFTIIPWDLNMAFGGFGGSGILMDEPTGVSLSSRPLIAKLIAEEAYREEYHAIIQSMLDLYFSGDTFQNRVLELQALISEAVKQDPTAFVTFEQFEEGVASLISFVDTQTESISKQLTGESPSYGDGSGSGGMGGGMAFGGANRERPNGAQLPGGMQMPDGMQLPGGAQMPDGMQMPDPAQLPDGMQMPDGAQLPDGVQMPDGMQMPDPAQLPDGMQMPDGAQLPDGVQMPVRGNRDQGEGFGGRMAFENMNGAFSSLSSISSEQQIKHFRMTLISIALLIAGCFIVLFWRRRSL</sequence>
<evidence type="ECO:0000313" key="5">
    <source>
        <dbReference type="Proteomes" id="UP001596233"/>
    </source>
</evidence>
<evidence type="ECO:0000256" key="3">
    <source>
        <dbReference type="SAM" id="SignalP"/>
    </source>
</evidence>
<keyword evidence="3" id="KW-0732">Signal</keyword>
<keyword evidence="2" id="KW-0812">Transmembrane</keyword>
<keyword evidence="5" id="KW-1185">Reference proteome</keyword>
<feature type="compositionally biased region" description="Gly residues" evidence="1">
    <location>
        <begin position="417"/>
        <end position="430"/>
    </location>
</feature>